<dbReference type="EMBL" id="CP081201">
    <property type="protein sequence ID" value="UXZ99363.1"/>
    <property type="molecule type" value="Genomic_DNA"/>
</dbReference>
<proteinExistence type="predicted"/>
<keyword evidence="2" id="KW-1185">Reference proteome</keyword>
<protein>
    <submittedName>
        <fullName evidence="1">Uncharacterized protein</fullName>
    </submittedName>
</protein>
<gene>
    <name evidence="1" type="ORF">K3169_20760</name>
</gene>
<evidence type="ECO:0000313" key="1">
    <source>
        <dbReference type="EMBL" id="UXZ99363.1"/>
    </source>
</evidence>
<reference evidence="1" key="1">
    <citation type="submission" date="2021-08" db="EMBL/GenBank/DDBJ databases">
        <title>Complete genome sequence of Pseudomonas phytophila.</title>
        <authorList>
            <person name="Weir B.S."/>
            <person name="Templeton M.D."/>
            <person name="Arshed S."/>
            <person name="Andersen M.T."/>
            <person name="Jayaraman J."/>
        </authorList>
    </citation>
    <scope>NUCLEOTIDE SEQUENCE</scope>
    <source>
        <strain evidence="1">ICMP 23753</strain>
    </source>
</reference>
<dbReference type="RefSeq" id="WP_231677561.1">
    <property type="nucleotide sequence ID" value="NZ_CP081201.1"/>
</dbReference>
<dbReference type="Proteomes" id="UP001063228">
    <property type="component" value="Chromosome"/>
</dbReference>
<sequence length="88" mass="9697">MAEIIALISVRSLKAFWPNTQAVDSRHSIIVQIRNEPEDVQVFDAEIMANSYAEVVFRLIRGNLGLSACVRRRDLSIKAADDLAAVAG</sequence>
<accession>A0ABY6FP61</accession>
<name>A0ABY6FP61_9PSED</name>
<organism evidence="1 2">
    <name type="scientific">Pseudomonas phytophila</name>
    <dbReference type="NCBI Taxonomy" id="2867264"/>
    <lineage>
        <taxon>Bacteria</taxon>
        <taxon>Pseudomonadati</taxon>
        <taxon>Pseudomonadota</taxon>
        <taxon>Gammaproteobacteria</taxon>
        <taxon>Pseudomonadales</taxon>
        <taxon>Pseudomonadaceae</taxon>
        <taxon>Pseudomonas</taxon>
    </lineage>
</organism>
<evidence type="ECO:0000313" key="2">
    <source>
        <dbReference type="Proteomes" id="UP001063228"/>
    </source>
</evidence>